<keyword evidence="2" id="KW-1185">Reference proteome</keyword>
<reference evidence="1 2" key="1">
    <citation type="journal article" date="2014" name="Antonie Van Leeuwenhoek">
        <title>Hyphomonas beringensis sp. nov. and Hyphomonas chukchiensis sp. nov., isolated from surface seawater of the Bering Sea and Chukchi Sea.</title>
        <authorList>
            <person name="Li C."/>
            <person name="Lai Q."/>
            <person name="Li G."/>
            <person name="Dong C."/>
            <person name="Wang J."/>
            <person name="Liao Y."/>
            <person name="Shao Z."/>
        </authorList>
    </citation>
    <scope>NUCLEOTIDE SEQUENCE [LARGE SCALE GENOMIC DNA]</scope>
    <source>
        <strain evidence="1 2">SCH89</strain>
    </source>
</reference>
<organism evidence="1 2">
    <name type="scientific">Hyphomonas oceanitis SCH89</name>
    <dbReference type="NCBI Taxonomy" id="1280953"/>
    <lineage>
        <taxon>Bacteria</taxon>
        <taxon>Pseudomonadati</taxon>
        <taxon>Pseudomonadota</taxon>
        <taxon>Alphaproteobacteria</taxon>
        <taxon>Hyphomonadales</taxon>
        <taxon>Hyphomonadaceae</taxon>
        <taxon>Hyphomonas</taxon>
    </lineage>
</organism>
<accession>A0A059G818</accession>
<gene>
    <name evidence="1" type="ORF">HOC_08564</name>
</gene>
<dbReference type="EMBL" id="ARYL01000011">
    <property type="protein sequence ID" value="KDA02735.1"/>
    <property type="molecule type" value="Genomic_DNA"/>
</dbReference>
<name>A0A059G818_9PROT</name>
<comment type="caution">
    <text evidence="1">The sequence shown here is derived from an EMBL/GenBank/DDBJ whole genome shotgun (WGS) entry which is preliminary data.</text>
</comment>
<evidence type="ECO:0000313" key="2">
    <source>
        <dbReference type="Proteomes" id="UP000024942"/>
    </source>
</evidence>
<dbReference type="AlphaFoldDB" id="A0A059G818"/>
<sequence>MGYAAADCVLDLSCRAIYAQDEERTLDFGALVREAYESLGFSLVDVPLAPVEGRAAFIRQRIGA</sequence>
<evidence type="ECO:0000313" key="1">
    <source>
        <dbReference type="EMBL" id="KDA02735.1"/>
    </source>
</evidence>
<dbReference type="Proteomes" id="UP000024942">
    <property type="component" value="Unassembled WGS sequence"/>
</dbReference>
<evidence type="ECO:0008006" key="3">
    <source>
        <dbReference type="Google" id="ProtNLM"/>
    </source>
</evidence>
<dbReference type="PATRIC" id="fig|1280953.3.peg.1732"/>
<proteinExistence type="predicted"/>
<protein>
    <recommendedName>
        <fullName evidence="3">NadR/Ttd14 AAA domain-containing protein</fullName>
    </recommendedName>
</protein>